<reference evidence="2" key="2">
    <citation type="submission" date="2021-04" db="EMBL/GenBank/DDBJ databases">
        <authorList>
            <person name="Gilroy R."/>
        </authorList>
    </citation>
    <scope>NUCLEOTIDE SEQUENCE</scope>
    <source>
        <strain evidence="2">CHK169-11906</strain>
    </source>
</reference>
<name>A0A9D2L1W3_9BACT</name>
<accession>A0A9D2L1W3</accession>
<organism evidence="2 3">
    <name type="scientific">Candidatus Alistipes avicola</name>
    <dbReference type="NCBI Taxonomy" id="2838432"/>
    <lineage>
        <taxon>Bacteria</taxon>
        <taxon>Pseudomonadati</taxon>
        <taxon>Bacteroidota</taxon>
        <taxon>Bacteroidia</taxon>
        <taxon>Bacteroidales</taxon>
        <taxon>Rikenellaceae</taxon>
        <taxon>Alistipes</taxon>
    </lineage>
</organism>
<feature type="signal peptide" evidence="1">
    <location>
        <begin position="1"/>
        <end position="25"/>
    </location>
</feature>
<dbReference type="AlphaFoldDB" id="A0A9D2L1W3"/>
<keyword evidence="1" id="KW-0732">Signal</keyword>
<feature type="chain" id="PRO_5039555085" description="DUF4859 domain-containing protein" evidence="1">
    <location>
        <begin position="26"/>
        <end position="459"/>
    </location>
</feature>
<proteinExistence type="predicted"/>
<evidence type="ECO:0008006" key="4">
    <source>
        <dbReference type="Google" id="ProtNLM"/>
    </source>
</evidence>
<dbReference type="EMBL" id="DWYR01000001">
    <property type="protein sequence ID" value="HJA97986.1"/>
    <property type="molecule type" value="Genomic_DNA"/>
</dbReference>
<evidence type="ECO:0000256" key="1">
    <source>
        <dbReference type="SAM" id="SignalP"/>
    </source>
</evidence>
<dbReference type="Proteomes" id="UP000824259">
    <property type="component" value="Unassembled WGS sequence"/>
</dbReference>
<gene>
    <name evidence="2" type="ORF">H9779_00055</name>
</gene>
<evidence type="ECO:0000313" key="2">
    <source>
        <dbReference type="EMBL" id="HJA97986.1"/>
    </source>
</evidence>
<comment type="caution">
    <text evidence="2">The sequence shown here is derived from an EMBL/GenBank/DDBJ whole genome shotgun (WGS) entry which is preliminary data.</text>
</comment>
<reference evidence="2" key="1">
    <citation type="journal article" date="2021" name="PeerJ">
        <title>Extensive microbial diversity within the chicken gut microbiome revealed by metagenomics and culture.</title>
        <authorList>
            <person name="Gilroy R."/>
            <person name="Ravi A."/>
            <person name="Getino M."/>
            <person name="Pursley I."/>
            <person name="Horton D.L."/>
            <person name="Alikhan N.F."/>
            <person name="Baker D."/>
            <person name="Gharbi K."/>
            <person name="Hall N."/>
            <person name="Watson M."/>
            <person name="Adriaenssens E.M."/>
            <person name="Foster-Nyarko E."/>
            <person name="Jarju S."/>
            <person name="Secka A."/>
            <person name="Antonio M."/>
            <person name="Oren A."/>
            <person name="Chaudhuri R.R."/>
            <person name="La Ragione R."/>
            <person name="Hildebrand F."/>
            <person name="Pallen M.J."/>
        </authorList>
    </citation>
    <scope>NUCLEOTIDE SEQUENCE</scope>
    <source>
        <strain evidence="2">CHK169-11906</strain>
    </source>
</reference>
<protein>
    <recommendedName>
        <fullName evidence="4">DUF4859 domain-containing protein</fullName>
    </recommendedName>
</protein>
<evidence type="ECO:0000313" key="3">
    <source>
        <dbReference type="Proteomes" id="UP000824259"/>
    </source>
</evidence>
<sequence length="459" mass="50862">MKHLFLNPIVSKCLLLLSALTIVWSCDSSDDNDPGPDPEPTFEIAASVDFGCTVDALKAAQEAAGNEVGTYDAATRTLKVTTTDAVQTGVLYYFDANNNYKYALITVSSFEDMSSEFMQDLAGAGWTSYQMTATTPEYERILSKDKVLLRIFTKESDAQATPAMLVGPVDETILSWTRTDILKDAATGVFTPLTAFGASLDLVKKFEFLQGHTVNEERTNPDNQFYAFDTGNVDFPIMGYWFDVDTDTFLEECALYVEPDSRPTPDAINTYVTGLGFEYLSLTDANGNPLFYDKATKTVCCAEMMEPESGVFSPKLRFYVQDLSEYLPKETVTIPWPNMEFGKITMEEAYSWYESQGYEVNPTGFMDVFPLVTTGGDDFDQIILFPDDNGKYAGAYVMTPDLKVIKSPDIEKQLLEKGFEEVSGSILQTYHNLELNVEAQIDTSAAFGAYAIGFNLIGA</sequence>